<dbReference type="Proteomes" id="UP000186108">
    <property type="component" value="Chromosome"/>
</dbReference>
<keyword evidence="5 11" id="KW-0812">Transmembrane</keyword>
<dbReference type="InterPro" id="IPR020846">
    <property type="entry name" value="MFS_dom"/>
</dbReference>
<dbReference type="PROSITE" id="PS50850">
    <property type="entry name" value="MFS"/>
    <property type="match status" value="1"/>
</dbReference>
<sequence>MNTSEIYAAATVQMSAAQRSRAKRAVLAASIGNALEWYDIMIYGYFAVVISRLFFPSDSEFVGLLLTFGTFAISYLIRPIGAMVIGNIGDKKGRKAALNLTILVMFIGTLILTFAPTHDQIGPAAAFVVLFSRLLQGFSAGGEFGSATAFLTENASHRKAYYASWQAATQGASLLLAAGVSFVLTVALSDEHLYSWGWRIAFGFGLLIGPVGLYIRAKMDDTPEFEAVEVIKSPLRTTLQHNLLRVLTAAGCVGAATISMYLLLYMPTFAINNLGLPKYAGYVGGIFGGLTVLFCAPQIGKLADRFGCVSVMRVAAATGVIGAVPLFVLLETFPSVLTLTVVQAAVGAILAFYFAPLPALMSSLFPANIRTTGLSVAYNLGVLLFGGTAPIILTTLVQQTGSLVSPSYFYIAVCIISVVALFGARKRFDQP</sequence>
<feature type="transmembrane region" description="Helical" evidence="11">
    <location>
        <begin position="37"/>
        <end position="55"/>
    </location>
</feature>
<evidence type="ECO:0000256" key="4">
    <source>
        <dbReference type="ARBA" id="ARBA00022475"/>
    </source>
</evidence>
<dbReference type="EMBL" id="CP009111">
    <property type="protein sequence ID" value="ANS31123.1"/>
    <property type="molecule type" value="Genomic_DNA"/>
</dbReference>
<reference evidence="13 14" key="1">
    <citation type="submission" date="2014-07" db="EMBL/GenBank/DDBJ databases">
        <authorList>
            <person name="Zhang J.E."/>
            <person name="Yang H."/>
            <person name="Guo J."/>
            <person name="Deng Z."/>
            <person name="Luo H."/>
            <person name="Luo M."/>
            <person name="Zhao B."/>
        </authorList>
    </citation>
    <scope>NUCLEOTIDE SEQUENCE [LARGE SCALE GENOMIC DNA]</scope>
    <source>
        <strain evidence="13 14">1CP</strain>
    </source>
</reference>
<keyword evidence="3" id="KW-0813">Transport</keyword>
<evidence type="ECO:0000313" key="13">
    <source>
        <dbReference type="EMBL" id="ANS31123.1"/>
    </source>
</evidence>
<comment type="similarity">
    <text evidence="2">Belongs to the major facilitator superfamily. Metabolite:H+ Symporter (MHS) family (TC 2.A.1.6) family.</text>
</comment>
<dbReference type="Gene3D" id="1.20.1250.20">
    <property type="entry name" value="MFS general substrate transporter like domains"/>
    <property type="match status" value="1"/>
</dbReference>
<feature type="transmembrane region" description="Helical" evidence="11">
    <location>
        <begin position="61"/>
        <end position="85"/>
    </location>
</feature>
<dbReference type="FunFam" id="1.20.1250.20:FF:000001">
    <property type="entry name" value="Dicarboxylate MFS transporter"/>
    <property type="match status" value="1"/>
</dbReference>
<feature type="transmembrane region" description="Helical" evidence="11">
    <location>
        <begin position="376"/>
        <end position="396"/>
    </location>
</feature>
<comment type="subcellular location">
    <subcellularLocation>
        <location evidence="1">Cell membrane</location>
        <topology evidence="1">Multi-pass membrane protein</topology>
    </subcellularLocation>
</comment>
<evidence type="ECO:0000256" key="5">
    <source>
        <dbReference type="ARBA" id="ARBA00022692"/>
    </source>
</evidence>
<evidence type="ECO:0000256" key="3">
    <source>
        <dbReference type="ARBA" id="ARBA00022448"/>
    </source>
</evidence>
<dbReference type="RefSeq" id="WP_065492460.1">
    <property type="nucleotide sequence ID" value="NZ_CP009111.1"/>
</dbReference>
<dbReference type="InterPro" id="IPR011701">
    <property type="entry name" value="MFS"/>
</dbReference>
<proteinExistence type="inferred from homology"/>
<evidence type="ECO:0000256" key="2">
    <source>
        <dbReference type="ARBA" id="ARBA00008240"/>
    </source>
</evidence>
<feature type="transmembrane region" description="Helical" evidence="11">
    <location>
        <begin position="121"/>
        <end position="141"/>
    </location>
</feature>
<dbReference type="InterPro" id="IPR051084">
    <property type="entry name" value="H+-coupled_symporters"/>
</dbReference>
<organism evidence="13 14">
    <name type="scientific">Rhodococcus opacus</name>
    <name type="common">Nocardia opaca</name>
    <dbReference type="NCBI Taxonomy" id="37919"/>
    <lineage>
        <taxon>Bacteria</taxon>
        <taxon>Bacillati</taxon>
        <taxon>Actinomycetota</taxon>
        <taxon>Actinomycetes</taxon>
        <taxon>Mycobacteriales</taxon>
        <taxon>Nocardiaceae</taxon>
        <taxon>Rhodococcus</taxon>
    </lineage>
</organism>
<evidence type="ECO:0000256" key="1">
    <source>
        <dbReference type="ARBA" id="ARBA00004651"/>
    </source>
</evidence>
<dbReference type="PANTHER" id="PTHR43528">
    <property type="entry name" value="ALPHA-KETOGLUTARATE PERMEASE"/>
    <property type="match status" value="1"/>
</dbReference>
<protein>
    <recommendedName>
        <fullName evidence="10">Putative proline/betaine transporter</fullName>
    </recommendedName>
</protein>
<feature type="transmembrane region" description="Helical" evidence="11">
    <location>
        <begin position="97"/>
        <end position="115"/>
    </location>
</feature>
<feature type="transmembrane region" description="Helical" evidence="11">
    <location>
        <begin position="196"/>
        <end position="215"/>
    </location>
</feature>
<keyword evidence="6" id="KW-0769">Symport</keyword>
<gene>
    <name evidence="13" type="ORF">R1CP_32500</name>
</gene>
<keyword evidence="4" id="KW-1003">Cell membrane</keyword>
<evidence type="ECO:0000256" key="9">
    <source>
        <dbReference type="ARBA" id="ARBA00037295"/>
    </source>
</evidence>
<dbReference type="GO" id="GO:0005886">
    <property type="term" value="C:plasma membrane"/>
    <property type="evidence" value="ECO:0007669"/>
    <property type="project" value="UniProtKB-SubCell"/>
</dbReference>
<feature type="transmembrane region" description="Helical" evidence="11">
    <location>
        <begin position="243"/>
        <end position="267"/>
    </location>
</feature>
<dbReference type="Pfam" id="PF07690">
    <property type="entry name" value="MFS_1"/>
    <property type="match status" value="1"/>
</dbReference>
<feature type="transmembrane region" description="Helical" evidence="11">
    <location>
        <begin position="336"/>
        <end position="355"/>
    </location>
</feature>
<dbReference type="InterPro" id="IPR036259">
    <property type="entry name" value="MFS_trans_sf"/>
</dbReference>
<dbReference type="AlphaFoldDB" id="A0A1B1KES4"/>
<name>A0A1B1KES4_RHOOP</name>
<feature type="transmembrane region" description="Helical" evidence="11">
    <location>
        <begin position="162"/>
        <end position="184"/>
    </location>
</feature>
<evidence type="ECO:0000313" key="14">
    <source>
        <dbReference type="Proteomes" id="UP000186108"/>
    </source>
</evidence>
<feature type="domain" description="Major facilitator superfamily (MFS) profile" evidence="12">
    <location>
        <begin position="25"/>
        <end position="429"/>
    </location>
</feature>
<dbReference type="SUPFAM" id="SSF103473">
    <property type="entry name" value="MFS general substrate transporter"/>
    <property type="match status" value="1"/>
</dbReference>
<evidence type="ECO:0000256" key="6">
    <source>
        <dbReference type="ARBA" id="ARBA00022847"/>
    </source>
</evidence>
<comment type="function">
    <text evidence="9">May be a proton symporter involved in the uptake of osmolytes such as proline and glycine betaine.</text>
</comment>
<evidence type="ECO:0000256" key="11">
    <source>
        <dbReference type="SAM" id="Phobius"/>
    </source>
</evidence>
<dbReference type="GO" id="GO:0015293">
    <property type="term" value="F:symporter activity"/>
    <property type="evidence" value="ECO:0007669"/>
    <property type="project" value="UniProtKB-KW"/>
</dbReference>
<dbReference type="PATRIC" id="fig|37919.13.peg.6806"/>
<feature type="transmembrane region" description="Helical" evidence="11">
    <location>
        <begin position="408"/>
        <end position="424"/>
    </location>
</feature>
<keyword evidence="8 11" id="KW-0472">Membrane</keyword>
<feature type="transmembrane region" description="Helical" evidence="11">
    <location>
        <begin position="311"/>
        <end position="330"/>
    </location>
</feature>
<feature type="transmembrane region" description="Helical" evidence="11">
    <location>
        <begin position="279"/>
        <end position="299"/>
    </location>
</feature>
<evidence type="ECO:0000256" key="7">
    <source>
        <dbReference type="ARBA" id="ARBA00022989"/>
    </source>
</evidence>
<accession>A0A1B1KES4</accession>
<dbReference type="PANTHER" id="PTHR43528:SF8">
    <property type="entry name" value="BLR0239 PROTEIN"/>
    <property type="match status" value="1"/>
</dbReference>
<evidence type="ECO:0000256" key="8">
    <source>
        <dbReference type="ARBA" id="ARBA00023136"/>
    </source>
</evidence>
<keyword evidence="7 11" id="KW-1133">Transmembrane helix</keyword>
<evidence type="ECO:0000259" key="12">
    <source>
        <dbReference type="PROSITE" id="PS50850"/>
    </source>
</evidence>
<evidence type="ECO:0000256" key="10">
    <source>
        <dbReference type="ARBA" id="ARBA00039918"/>
    </source>
</evidence>